<evidence type="ECO:0000256" key="1">
    <source>
        <dbReference type="SAM" id="SignalP"/>
    </source>
</evidence>
<organism evidence="3 4">
    <name type="scientific">Amycolatopsis tolypomycina</name>
    <dbReference type="NCBI Taxonomy" id="208445"/>
    <lineage>
        <taxon>Bacteria</taxon>
        <taxon>Bacillati</taxon>
        <taxon>Actinomycetota</taxon>
        <taxon>Actinomycetes</taxon>
        <taxon>Pseudonocardiales</taxon>
        <taxon>Pseudonocardiaceae</taxon>
        <taxon>Amycolatopsis</taxon>
    </lineage>
</organism>
<protein>
    <submittedName>
        <fullName evidence="3">Uncaracterized surface protein containing fasciclin (FAS1) repeats</fullName>
    </submittedName>
</protein>
<dbReference type="Pfam" id="PF02469">
    <property type="entry name" value="Fasciclin"/>
    <property type="match status" value="1"/>
</dbReference>
<dbReference type="Gene3D" id="2.30.180.10">
    <property type="entry name" value="FAS1 domain"/>
    <property type="match status" value="1"/>
</dbReference>
<dbReference type="SUPFAM" id="SSF82153">
    <property type="entry name" value="FAS1 domain"/>
    <property type="match status" value="1"/>
</dbReference>
<dbReference type="OrthoDB" id="3631372at2"/>
<name>A0A1H4I540_9PSEU</name>
<accession>A0A1H4I540</accession>
<evidence type="ECO:0000313" key="3">
    <source>
        <dbReference type="EMBL" id="SEB29209.1"/>
    </source>
</evidence>
<proteinExistence type="predicted"/>
<evidence type="ECO:0000313" key="4">
    <source>
        <dbReference type="Proteomes" id="UP000199622"/>
    </source>
</evidence>
<sequence>MSPFRRVVPLAASLALLAGCDNGIHAGDATTGPGATSVTPPAPVTTTAPVAGPGVFGPGCGQLRGRLAAMADLPVVRAAAASAVLGEWVEAVEAAHAADPLDGARALTVFAPVDAAFAAAGPSARRVSVLDYHVLDQRLDAAGLQRAGGARTRDGGGGPLAFDGSGERLAVNGVPVLCGNIPTKNATLFVIGQVLTPGTIPG</sequence>
<feature type="domain" description="FAS1" evidence="2">
    <location>
        <begin position="72"/>
        <end position="195"/>
    </location>
</feature>
<reference evidence="4" key="1">
    <citation type="submission" date="2016-10" db="EMBL/GenBank/DDBJ databases">
        <authorList>
            <person name="Varghese N."/>
            <person name="Submissions S."/>
        </authorList>
    </citation>
    <scope>NUCLEOTIDE SEQUENCE [LARGE SCALE GENOMIC DNA]</scope>
    <source>
        <strain evidence="4">DSM 44544</strain>
    </source>
</reference>
<gene>
    <name evidence="3" type="ORF">SAMN04489727_0117</name>
</gene>
<feature type="chain" id="PRO_5011479377" evidence="1">
    <location>
        <begin position="27"/>
        <end position="202"/>
    </location>
</feature>
<dbReference type="STRING" id="208445.SAMN04489727_0117"/>
<dbReference type="PROSITE" id="PS51257">
    <property type="entry name" value="PROKAR_LIPOPROTEIN"/>
    <property type="match status" value="1"/>
</dbReference>
<keyword evidence="1" id="KW-0732">Signal</keyword>
<dbReference type="InterPro" id="IPR000782">
    <property type="entry name" value="FAS1_domain"/>
</dbReference>
<dbReference type="SMART" id="SM00554">
    <property type="entry name" value="FAS1"/>
    <property type="match status" value="1"/>
</dbReference>
<dbReference type="InterPro" id="IPR036378">
    <property type="entry name" value="FAS1_dom_sf"/>
</dbReference>
<dbReference type="Proteomes" id="UP000199622">
    <property type="component" value="Unassembled WGS sequence"/>
</dbReference>
<evidence type="ECO:0000259" key="2">
    <source>
        <dbReference type="PROSITE" id="PS50213"/>
    </source>
</evidence>
<dbReference type="AlphaFoldDB" id="A0A1H4I540"/>
<dbReference type="PROSITE" id="PS50213">
    <property type="entry name" value="FAS1"/>
    <property type="match status" value="1"/>
</dbReference>
<dbReference type="EMBL" id="FNSO01000001">
    <property type="protein sequence ID" value="SEB29209.1"/>
    <property type="molecule type" value="Genomic_DNA"/>
</dbReference>
<dbReference type="RefSeq" id="WP_091303859.1">
    <property type="nucleotide sequence ID" value="NZ_FNSO01000001.1"/>
</dbReference>
<keyword evidence="4" id="KW-1185">Reference proteome</keyword>
<feature type="signal peptide" evidence="1">
    <location>
        <begin position="1"/>
        <end position="26"/>
    </location>
</feature>